<comment type="caution">
    <text evidence="1">The sequence shown here is derived from an EMBL/GenBank/DDBJ whole genome shotgun (WGS) entry which is preliminary data.</text>
</comment>
<dbReference type="AlphaFoldDB" id="A0A2J0UF52"/>
<dbReference type="EMBL" id="NEQV01000002">
    <property type="protein sequence ID" value="PJL32078.1"/>
    <property type="molecule type" value="Genomic_DNA"/>
</dbReference>
<evidence type="ECO:0000313" key="2">
    <source>
        <dbReference type="Proteomes" id="UP000230167"/>
    </source>
</evidence>
<proteinExistence type="predicted"/>
<organism evidence="1 2">
    <name type="scientific">Stenotrophomonas maltophilia</name>
    <name type="common">Pseudomonas maltophilia</name>
    <name type="synonym">Xanthomonas maltophilia</name>
    <dbReference type="NCBI Taxonomy" id="40324"/>
    <lineage>
        <taxon>Bacteria</taxon>
        <taxon>Pseudomonadati</taxon>
        <taxon>Pseudomonadota</taxon>
        <taxon>Gammaproteobacteria</taxon>
        <taxon>Lysobacterales</taxon>
        <taxon>Lysobacteraceae</taxon>
        <taxon>Stenotrophomonas</taxon>
        <taxon>Stenotrophomonas maltophilia group</taxon>
    </lineage>
</organism>
<dbReference type="Proteomes" id="UP000230167">
    <property type="component" value="Unassembled WGS sequence"/>
</dbReference>
<name>A0A2J0UF52_STEMA</name>
<dbReference type="OrthoDB" id="6054497at2"/>
<protein>
    <submittedName>
        <fullName evidence="1">Uncharacterized protein</fullName>
    </submittedName>
</protein>
<evidence type="ECO:0000313" key="1">
    <source>
        <dbReference type="EMBL" id="PJL32078.1"/>
    </source>
</evidence>
<accession>A0A2J0UF52</accession>
<gene>
    <name evidence="1" type="ORF">B9Y64_08255</name>
</gene>
<sequence>MADISCRNLESFFLVLDSHELSESAWPGNIQDGHFDGEDGACVLRLFLAGGMLEARGGSLGSELPSAPEHSPGPVGLAGAGIRLDGTVAHGLHSAVLTGFCHSAANKQFTAQLLVLRDAETGRLPESPERISASVCFEGVRSSVVRFDATAMVEHERFGNVASCVVDEGRGVFWLYLLNGIVEIEARAAILSF</sequence>
<reference evidence="1 2" key="1">
    <citation type="journal article" date="2017" name="Front. Microbiol.">
        <title>Double-Face Meets the Bacterial World: The Opportunistic Pathogen Stenotrophomonas maltophilia.</title>
        <authorList>
            <person name="Lira F."/>
            <person name="Berg G."/>
            <person name="Martinez J.L."/>
        </authorList>
    </citation>
    <scope>NUCLEOTIDE SEQUENCE [LARGE SCALE GENOMIC DNA]</scope>
    <source>
        <strain evidence="1 2">EA1</strain>
    </source>
</reference>